<sequence>MKRTNQYLLTGGVVAVALAVGYLGFRASGGAVPWGKRFAAVVSGGASGGDGIFQFGRGGLGGFVLAGPLRDSVGPFVAIVTLLVVGSAGLYWYSKRTDEPGGHN</sequence>
<keyword evidence="1" id="KW-1133">Transmembrane helix</keyword>
<dbReference type="Proteomes" id="UP000663525">
    <property type="component" value="Chromosome"/>
</dbReference>
<organism evidence="2 3">
    <name type="scientific">Halapricum desulfuricans</name>
    <dbReference type="NCBI Taxonomy" id="2841257"/>
    <lineage>
        <taxon>Archaea</taxon>
        <taxon>Methanobacteriati</taxon>
        <taxon>Methanobacteriota</taxon>
        <taxon>Stenosarchaea group</taxon>
        <taxon>Halobacteria</taxon>
        <taxon>Halobacteriales</taxon>
        <taxon>Haloarculaceae</taxon>
        <taxon>Halapricum</taxon>
    </lineage>
</organism>
<gene>
    <name evidence="2" type="ORF">HSR121_1474</name>
</gene>
<dbReference type="RefSeq" id="WP_229115621.1">
    <property type="nucleotide sequence ID" value="NZ_CP064787.1"/>
</dbReference>
<evidence type="ECO:0000313" key="2">
    <source>
        <dbReference type="EMBL" id="QSG05817.1"/>
    </source>
</evidence>
<keyword evidence="1" id="KW-0472">Membrane</keyword>
<reference evidence="2" key="1">
    <citation type="submission" date="2020-11" db="EMBL/GenBank/DDBJ databases">
        <title>Carbohydrate-dependent, anaerobic sulfur respiration: A novel catabolism in halophilic archaea.</title>
        <authorList>
            <person name="Sorokin D.Y."/>
            <person name="Messina E."/>
            <person name="Smedile F."/>
            <person name="La Cono V."/>
            <person name="Hallsworth J.E."/>
            <person name="Yakimov M.M."/>
        </authorList>
    </citation>
    <scope>NUCLEOTIDE SEQUENCE</scope>
    <source>
        <strain evidence="2">HSR12-1</strain>
    </source>
</reference>
<accession>A0A897MZD5</accession>
<keyword evidence="1" id="KW-0812">Transmembrane</keyword>
<evidence type="ECO:0000313" key="3">
    <source>
        <dbReference type="Proteomes" id="UP000663525"/>
    </source>
</evidence>
<feature type="transmembrane region" description="Helical" evidence="1">
    <location>
        <begin position="7"/>
        <end position="25"/>
    </location>
</feature>
<dbReference type="AlphaFoldDB" id="A0A897MZD5"/>
<dbReference type="EMBL" id="CP064787">
    <property type="protein sequence ID" value="QSG05817.1"/>
    <property type="molecule type" value="Genomic_DNA"/>
</dbReference>
<proteinExistence type="predicted"/>
<evidence type="ECO:0000256" key="1">
    <source>
        <dbReference type="SAM" id="Phobius"/>
    </source>
</evidence>
<protein>
    <submittedName>
        <fullName evidence="2">Putative membrane protein</fullName>
    </submittedName>
</protein>
<name>A0A897MZD5_9EURY</name>
<dbReference type="GeneID" id="68855075"/>
<feature type="transmembrane region" description="Helical" evidence="1">
    <location>
        <begin position="73"/>
        <end position="93"/>
    </location>
</feature>